<dbReference type="EMBL" id="CAWYQH010000024">
    <property type="protein sequence ID" value="CAK8675759.1"/>
    <property type="molecule type" value="Genomic_DNA"/>
</dbReference>
<dbReference type="Proteomes" id="UP001642483">
    <property type="component" value="Unassembled WGS sequence"/>
</dbReference>
<comment type="caution">
    <text evidence="1">The sequence shown here is derived from an EMBL/GenBank/DDBJ whole genome shotgun (WGS) entry which is preliminary data.</text>
</comment>
<evidence type="ECO:0000313" key="1">
    <source>
        <dbReference type="EMBL" id="CAK8675759.1"/>
    </source>
</evidence>
<accession>A0ABP0F7R5</accession>
<name>A0ABP0F7R5_CLALP</name>
<sequence length="218" mass="25110">MRCWEHAAYAISLIDYTQMMLNETERKYEPVTIQMCNEENPLRSMKSCLMALEDRAKMLEATAMYMTSKNHWNKVEPEDTIGGLSGYVDNLMRQSGRILSVAGSTSERRRRSLKNVETTLRRSKRDIPGNPCMRGEPKRTTILFGLDAETGEVLELFQNPELHMYQTFFTRTCYVRKFFSFNCDETFVVYMASVFENDTFNVISRPVKVPTGCALSVG</sequence>
<reference evidence="1 2" key="1">
    <citation type="submission" date="2024-02" db="EMBL/GenBank/DDBJ databases">
        <authorList>
            <person name="Daric V."/>
            <person name="Darras S."/>
        </authorList>
    </citation>
    <scope>NUCLEOTIDE SEQUENCE [LARGE SCALE GENOMIC DNA]</scope>
</reference>
<keyword evidence="2" id="KW-1185">Reference proteome</keyword>
<gene>
    <name evidence="1" type="ORF">CVLEPA_LOCUS5300</name>
</gene>
<organism evidence="1 2">
    <name type="scientific">Clavelina lepadiformis</name>
    <name type="common">Light-bulb sea squirt</name>
    <name type="synonym">Ascidia lepadiformis</name>
    <dbReference type="NCBI Taxonomy" id="159417"/>
    <lineage>
        <taxon>Eukaryota</taxon>
        <taxon>Metazoa</taxon>
        <taxon>Chordata</taxon>
        <taxon>Tunicata</taxon>
        <taxon>Ascidiacea</taxon>
        <taxon>Aplousobranchia</taxon>
        <taxon>Clavelinidae</taxon>
        <taxon>Clavelina</taxon>
    </lineage>
</organism>
<protein>
    <submittedName>
        <fullName evidence="1">Uncharacterized protein</fullName>
    </submittedName>
</protein>
<evidence type="ECO:0000313" key="2">
    <source>
        <dbReference type="Proteomes" id="UP001642483"/>
    </source>
</evidence>
<proteinExistence type="predicted"/>